<dbReference type="GO" id="GO:0005524">
    <property type="term" value="F:ATP binding"/>
    <property type="evidence" value="ECO:0007669"/>
    <property type="project" value="UniProtKB-UniRule"/>
</dbReference>
<organism evidence="8 9">
    <name type="scientific">Bifidobacterium actinocoloniiforme DSM 22766</name>
    <dbReference type="NCBI Taxonomy" id="1437605"/>
    <lineage>
        <taxon>Bacteria</taxon>
        <taxon>Bacillati</taxon>
        <taxon>Actinomycetota</taxon>
        <taxon>Actinomycetes</taxon>
        <taxon>Bifidobacteriales</taxon>
        <taxon>Bifidobacteriaceae</taxon>
        <taxon>Bifidobacterium</taxon>
    </lineage>
</organism>
<proteinExistence type="predicted"/>
<dbReference type="STRING" id="1437605.AB656_00935"/>
<evidence type="ECO:0000256" key="3">
    <source>
        <dbReference type="ARBA" id="ARBA00022806"/>
    </source>
</evidence>
<evidence type="ECO:0000256" key="4">
    <source>
        <dbReference type="ARBA" id="ARBA00022840"/>
    </source>
</evidence>
<gene>
    <name evidence="8" type="ORF">BACT_0462</name>
</gene>
<keyword evidence="4 5" id="KW-0067">ATP-binding</keyword>
<dbReference type="Pfam" id="PF13245">
    <property type="entry name" value="AAA_19"/>
    <property type="match status" value="1"/>
</dbReference>
<comment type="caution">
    <text evidence="8">The sequence shown here is derived from an EMBL/GenBank/DDBJ whole genome shotgun (WGS) entry which is preliminary data.</text>
</comment>
<dbReference type="Proteomes" id="UP000029015">
    <property type="component" value="Unassembled WGS sequence"/>
</dbReference>
<dbReference type="InterPro" id="IPR014016">
    <property type="entry name" value="UvrD-like_ATP-bd"/>
</dbReference>
<dbReference type="PANTHER" id="PTHR11070">
    <property type="entry name" value="UVRD / RECB / PCRA DNA HELICASE FAMILY MEMBER"/>
    <property type="match status" value="1"/>
</dbReference>
<evidence type="ECO:0000256" key="1">
    <source>
        <dbReference type="ARBA" id="ARBA00022741"/>
    </source>
</evidence>
<accession>A0A086YZR2</accession>
<evidence type="ECO:0000256" key="5">
    <source>
        <dbReference type="PROSITE-ProRule" id="PRU00560"/>
    </source>
</evidence>
<keyword evidence="3 5" id="KW-0347">Helicase</keyword>
<evidence type="ECO:0000313" key="8">
    <source>
        <dbReference type="EMBL" id="KFI39762.1"/>
    </source>
</evidence>
<reference evidence="8 9" key="1">
    <citation type="submission" date="2014-03" db="EMBL/GenBank/DDBJ databases">
        <title>Genomics of Bifidobacteria.</title>
        <authorList>
            <person name="Ventura M."/>
            <person name="Milani C."/>
            <person name="Lugli G.A."/>
        </authorList>
    </citation>
    <scope>NUCLEOTIDE SEQUENCE [LARGE SCALE GENOMIC DNA]</scope>
    <source>
        <strain evidence="8 9">DSM 22766</strain>
    </source>
</reference>
<dbReference type="RefSeq" id="WP_033504627.1">
    <property type="nucleotide sequence ID" value="NZ_CP011786.1"/>
</dbReference>
<dbReference type="PATRIC" id="fig|1437605.7.peg.187"/>
<dbReference type="GO" id="GO:0005829">
    <property type="term" value="C:cytosol"/>
    <property type="evidence" value="ECO:0007669"/>
    <property type="project" value="TreeGrafter"/>
</dbReference>
<sequence length="756" mass="82950">MSTYSSQLHDEQRSVDRAYGRLDALRTQTRSRLDSVRAAGSHGSPTQRTERDSFASLYEDRLAQLRAVEDRLVFGRLDDKDGQRRYIGRIGLSSESHDPILTDWRAEAARPFYEATPSSHGDIVLRRHISLSFRTVTSIEDEVLDLNSPEVGQAANQGTLAGEGALLATLSSRRTGRMTDIVATIQAEQDRIIRSDMAHALVVQGGPGTGKTAVALHRAAYLLYTHRSTLERSGVLVVGPSPDFLRYIDQVLPSLGETGVLSRTIADLIPGVVAQANDRPEVARLKGDGRMASVIAGAVRSRERVPAELPTVRIEGIAVPMLAVDVQQALTDARRTRQSHNKARETFVKSILQTMENRYAQSLDYTPESDELSRVRSLLRLSDPVRKAINLAWLPMRPEWLLENLWSRPAFLARLAPWLSPSQVEALTRPKGSPLTVSDIPLLDEAMELLGPDPRQAARQAAEASQQAEEQQFAKDTLAQNGIGNGLVTSRMLLDNINGLDSQAAAQRAAEDRQWAFGHIVVDEAQELTSMDWRMLIRRCPSRSFTIVGDVAQTSALGGTRSWERTMNQLFGEDGWDLSELTIDYRNPREVSELAGEYARSEGLRVSTLKAVRTVPDAVRRITVTDDNGAVEAAAQAAAEMAGRFIAEDGTGRVAVIGSQDQVAPLKAAVGKAYRASAGGEAADRLAAEDSWDRQILVTDTRGTKGLEFDGVVLTDPERIADEAPSRLTAASDIYVAMTRPTQQLVIVERKEGEER</sequence>
<dbReference type="EMBL" id="JGYK01000001">
    <property type="protein sequence ID" value="KFI39762.1"/>
    <property type="molecule type" value="Genomic_DNA"/>
</dbReference>
<feature type="domain" description="UvrD-like helicase ATP-binding" evidence="7">
    <location>
        <begin position="184"/>
        <end position="588"/>
    </location>
</feature>
<keyword evidence="9" id="KW-1185">Reference proteome</keyword>
<evidence type="ECO:0000256" key="2">
    <source>
        <dbReference type="ARBA" id="ARBA00022801"/>
    </source>
</evidence>
<dbReference type="PROSITE" id="PS51198">
    <property type="entry name" value="UVRD_HELICASE_ATP_BIND"/>
    <property type="match status" value="1"/>
</dbReference>
<dbReference type="SUPFAM" id="SSF52540">
    <property type="entry name" value="P-loop containing nucleoside triphosphate hydrolases"/>
    <property type="match status" value="1"/>
</dbReference>
<dbReference type="GO" id="GO:0000725">
    <property type="term" value="P:recombinational repair"/>
    <property type="evidence" value="ECO:0007669"/>
    <property type="project" value="TreeGrafter"/>
</dbReference>
<evidence type="ECO:0000313" key="9">
    <source>
        <dbReference type="Proteomes" id="UP000029015"/>
    </source>
</evidence>
<dbReference type="eggNOG" id="COG3973">
    <property type="taxonomic scope" value="Bacteria"/>
</dbReference>
<dbReference type="GO" id="GO:0043138">
    <property type="term" value="F:3'-5' DNA helicase activity"/>
    <property type="evidence" value="ECO:0007669"/>
    <property type="project" value="TreeGrafter"/>
</dbReference>
<feature type="binding site" evidence="5">
    <location>
        <begin position="205"/>
        <end position="212"/>
    </location>
    <ligand>
        <name>ATP</name>
        <dbReference type="ChEBI" id="CHEBI:30616"/>
    </ligand>
</feature>
<keyword evidence="1 5" id="KW-0547">Nucleotide-binding</keyword>
<protein>
    <submittedName>
        <fullName evidence="8">DNA or RNA helicase, Superfamily 1</fullName>
        <ecNumber evidence="8">3.6.4.12</ecNumber>
    </submittedName>
</protein>
<keyword evidence="2 5" id="KW-0378">Hydrolase</keyword>
<dbReference type="KEGG" id="bact:AB656_00935"/>
<dbReference type="InterPro" id="IPR000212">
    <property type="entry name" value="DNA_helicase_UvrD/REP"/>
</dbReference>
<dbReference type="EC" id="3.6.4.12" evidence="8"/>
<dbReference type="OrthoDB" id="9787585at2"/>
<feature type="region of interest" description="Disordered" evidence="6">
    <location>
        <begin position="30"/>
        <end position="53"/>
    </location>
</feature>
<evidence type="ECO:0000256" key="6">
    <source>
        <dbReference type="SAM" id="MobiDB-lite"/>
    </source>
</evidence>
<dbReference type="PANTHER" id="PTHR11070:SF45">
    <property type="entry name" value="DNA 3'-5' HELICASE"/>
    <property type="match status" value="1"/>
</dbReference>
<dbReference type="GO" id="GO:0016787">
    <property type="term" value="F:hydrolase activity"/>
    <property type="evidence" value="ECO:0007669"/>
    <property type="project" value="UniProtKB-UniRule"/>
</dbReference>
<name>A0A086YZR2_9BIFI</name>
<dbReference type="GO" id="GO:0003677">
    <property type="term" value="F:DNA binding"/>
    <property type="evidence" value="ECO:0007669"/>
    <property type="project" value="InterPro"/>
</dbReference>
<dbReference type="AlphaFoldDB" id="A0A086YZR2"/>
<evidence type="ECO:0000259" key="7">
    <source>
        <dbReference type="PROSITE" id="PS51198"/>
    </source>
</evidence>
<dbReference type="Gene3D" id="3.40.50.300">
    <property type="entry name" value="P-loop containing nucleotide triphosphate hydrolases"/>
    <property type="match status" value="3"/>
</dbReference>
<dbReference type="InterPro" id="IPR027417">
    <property type="entry name" value="P-loop_NTPase"/>
</dbReference>